<dbReference type="Gene3D" id="3.10.28.20">
    <property type="entry name" value="Acetamidase/Formamidase-like domains"/>
    <property type="match status" value="1"/>
</dbReference>
<reference evidence="4" key="1">
    <citation type="submission" date="2016-06" db="EMBL/GenBank/DDBJ databases">
        <authorList>
            <person name="Rodrigo-Torres Lidia"/>
            <person name="Arahal R.David."/>
        </authorList>
    </citation>
    <scope>NUCLEOTIDE SEQUENCE [LARGE SCALE GENOMIC DNA]</scope>
    <source>
        <strain evidence="4">CECT 7223</strain>
    </source>
</reference>
<dbReference type="GeneID" id="94235775"/>
<evidence type="ECO:0000259" key="2">
    <source>
        <dbReference type="Pfam" id="PF02169"/>
    </source>
</evidence>
<proteinExistence type="predicted"/>
<name>A0A1C3IPR7_9VIBR</name>
<evidence type="ECO:0000313" key="3">
    <source>
        <dbReference type="EMBL" id="SBS63267.1"/>
    </source>
</evidence>
<dbReference type="InterPro" id="IPR024952">
    <property type="entry name" value="LPP20-like_dom"/>
</dbReference>
<dbReference type="Pfam" id="PF02169">
    <property type="entry name" value="LPP20"/>
    <property type="match status" value="1"/>
</dbReference>
<dbReference type="EMBL" id="FLQP01000020">
    <property type="protein sequence ID" value="SBS63267.1"/>
    <property type="molecule type" value="Genomic_DNA"/>
</dbReference>
<gene>
    <name evidence="3" type="ORF">VAT7223_01573</name>
</gene>
<dbReference type="RefSeq" id="WP_065678805.1">
    <property type="nucleotide sequence ID" value="NZ_AP025461.1"/>
</dbReference>
<dbReference type="Proteomes" id="UP000092876">
    <property type="component" value="Unassembled WGS sequence"/>
</dbReference>
<organism evidence="3 4">
    <name type="scientific">Vibrio atlanticus</name>
    <dbReference type="NCBI Taxonomy" id="693153"/>
    <lineage>
        <taxon>Bacteria</taxon>
        <taxon>Pseudomonadati</taxon>
        <taxon>Pseudomonadota</taxon>
        <taxon>Gammaproteobacteria</taxon>
        <taxon>Vibrionales</taxon>
        <taxon>Vibrionaceae</taxon>
        <taxon>Vibrio</taxon>
    </lineage>
</organism>
<feature type="signal peptide" evidence="1">
    <location>
        <begin position="1"/>
        <end position="17"/>
    </location>
</feature>
<accession>A0A1C3IPR7</accession>
<keyword evidence="1" id="KW-0732">Signal</keyword>
<feature type="domain" description="Lipoprotein LPP20-like" evidence="2">
    <location>
        <begin position="19"/>
        <end position="113"/>
    </location>
</feature>
<evidence type="ECO:0000313" key="4">
    <source>
        <dbReference type="Proteomes" id="UP000092876"/>
    </source>
</evidence>
<feature type="chain" id="PRO_5008675736" description="Lipoprotein LPP20-like domain-containing protein" evidence="1">
    <location>
        <begin position="18"/>
        <end position="324"/>
    </location>
</feature>
<sequence>MKILALIISLSSACAFASPSWYGEVPLDSTLSYGFGKGNTYQQAKDAAYHDLAKSVENRIVSKSTSTKTFENGELKKSAASHKESISNVVFRNNVTIINSEKSQNQFYVQVQYDPESFAQKLSAWLKKSQCHSELHPYWSTTTMLKNWVEQHQCLPDIDIERFAGGWMLSNSSGQLILPEAKYNHLFFNYSDESIKIRSSKRRLNAGDHYFIQLNSNQAGYLSLFQVYEDGSTGVLVENHQVTDGDSIEFPDRNQYDGIEALLNNGQETYDTNIALLCPTKIDTSRFERLDESRLSTDTPGFGLILNYFEHCDFVMERLSIEKG</sequence>
<protein>
    <recommendedName>
        <fullName evidence="2">Lipoprotein LPP20-like domain-containing protein</fullName>
    </recommendedName>
</protein>
<evidence type="ECO:0000256" key="1">
    <source>
        <dbReference type="SAM" id="SignalP"/>
    </source>
</evidence>
<dbReference type="AlphaFoldDB" id="A0A1C3IPR7"/>